<feature type="domain" description="PKD/Chitinase" evidence="1">
    <location>
        <begin position="976"/>
        <end position="1053"/>
    </location>
</feature>
<feature type="domain" description="PKD/Chitinase" evidence="1">
    <location>
        <begin position="888"/>
        <end position="968"/>
    </location>
</feature>
<dbReference type="SMART" id="SM00710">
    <property type="entry name" value="PbH1"/>
    <property type="match status" value="8"/>
</dbReference>
<organism evidence="3 4">
    <name type="scientific">Larkinella humicola</name>
    <dbReference type="NCBI Taxonomy" id="2607654"/>
    <lineage>
        <taxon>Bacteria</taxon>
        <taxon>Pseudomonadati</taxon>
        <taxon>Bacteroidota</taxon>
        <taxon>Cytophagia</taxon>
        <taxon>Cytophagales</taxon>
        <taxon>Spirosomataceae</taxon>
        <taxon>Larkinella</taxon>
    </lineage>
</organism>
<feature type="domain" description="Immunoglobulin" evidence="2">
    <location>
        <begin position="487"/>
        <end position="557"/>
    </location>
</feature>
<protein>
    <submittedName>
        <fullName evidence="3">Uncharacterized protein</fullName>
    </submittedName>
</protein>
<dbReference type="Pfam" id="PF01345">
    <property type="entry name" value="DUF11"/>
    <property type="match status" value="1"/>
</dbReference>
<name>A0A5N1JDC7_9BACT</name>
<feature type="domain" description="Immunoglobulin" evidence="2">
    <location>
        <begin position="728"/>
        <end position="800"/>
    </location>
</feature>
<dbReference type="InterPro" id="IPR047589">
    <property type="entry name" value="DUF11_rpt"/>
</dbReference>
<accession>A0A5N1JDC7</accession>
<sequence length="1309" mass="130214">MFYERAITASQRLWQTVFVLLFSVGMAVAQNPNVYVHQKINNAHPALNEIISYTVVVGNDGSGPANGVVVKNDLSAGAQYSTHTVLRGSGLFTPGSGNWNIGVLAAGDSVILELKAKVLERGVWFTTAEVTEMQGTDPNSVPNNHDLSEDDIALTCFSVPIQWYAGDEFTVSIPIPLTNVQWTRNGLSQFSADQAVATGSTLVIKSIGFYSFTGMFGSCPVGGCCAIEVIPGPECQIQATASANPTCEASPLLLSATAQGGTAPYQYAWTGPNGFSKTGQSQTIPVATTANAGVYTVKITDATGCTALSSTTALIGTLPIAICNSPVCEGGTITLSATDGGTTYKWYGPNGFTSSLQSPTIPNATTANTGSYTVVITGTSVCSGTAITSLKILPKPTVTASVSASTCLGGSFSLSATASGGTQPYQYIWTGPNGFYETGQTVLVNNAQVSHSGSYTLAVFSQNGCSNQAVTQPVTVKACICNPLAGALPATVCVGDMVSLTATSGFNSYSWKGPNGFSSSVQNPVITNAQLTHNGSYTLTVVGSNCTGTATVNVTVQGLPFPQVSSSTACVGTTMLIMLTSAGGVSYVWKGPNGYSSNQQNPVINNATTANNGTYSVTVTSGNGCTAVGSTPVVGACDIDPPCNLSGTLTASQTAVCSGSSVVLTASATGQTGSVSYAWSGGLGSGSSVSVSNLTTTSTFTVVITDGSGCSVTKTVTVTVNPVPVVSVSSSTACVGTVASLSLTASGGVSYLWKGPNGYSSTQQNPVINNATSANNGTYSVTVTSGSGCTAVSSTPVVVGVCPTPCTLSGTLTASQTAVCSGGSVVLTASASNAVGNVTYQWSGGLGNGSSVSVSNLTTSTTYTVVITDGAGCSVTKTITVTVNPVPVLSQVSSSTTCVGTAVQVSLSLTASGGVSYVWKGPNGYSSTQQNPVIANATTANNGTYSVTVTSGSGCTAVGSTPVVVGTCPNPPCSLSGTLTASQTTVCSGSSVVLTASATGQTGSVSYAWSGGLGSGSSVSVSNLTTTSTFTVVITDGSGCSVTKTVTVTVNPVPVVSVSSSTACVGTVASLSLTASGGVSYLWKGPNGYSSTQQNPVINNATSANNGTYSVTVTSGSGCTAVSSTPVVVGVCPTPCTLSGTLTASQTAVCSGGSVVLTASASNAVGNVTYQWSGGLGNGSSVSVSNLTTSTTYTVVITDGAGCSVTKTITVTVNPVPVLSQVSSSTTCVGTAVQVSLSLTASGGVSYVWKGPNGYSSTQQNPVIANATTANNGTYSVTVTSGSGCTAVGSTPVVVGTCPNPPCSLSGTL</sequence>
<dbReference type="InterPro" id="IPR036179">
    <property type="entry name" value="Ig-like_dom_sf"/>
</dbReference>
<gene>
    <name evidence="3" type="ORF">F0P93_24170</name>
</gene>
<feature type="domain" description="PKD/Chitinase" evidence="1">
    <location>
        <begin position="1143"/>
        <end position="1216"/>
    </location>
</feature>
<dbReference type="InterPro" id="IPR044023">
    <property type="entry name" value="Ig_7"/>
</dbReference>
<dbReference type="InterPro" id="IPR003599">
    <property type="entry name" value="Ig_sub"/>
</dbReference>
<dbReference type="Pfam" id="PF19081">
    <property type="entry name" value="Ig_7"/>
    <property type="match status" value="2"/>
</dbReference>
<feature type="domain" description="PKD/Chitinase" evidence="1">
    <location>
        <begin position="813"/>
        <end position="886"/>
    </location>
</feature>
<dbReference type="SUPFAM" id="SSF49299">
    <property type="entry name" value="PKD domain"/>
    <property type="match status" value="10"/>
</dbReference>
<feature type="domain" description="PKD/Chitinase" evidence="1">
    <location>
        <begin position="1218"/>
        <end position="1298"/>
    </location>
</feature>
<evidence type="ECO:0000313" key="4">
    <source>
        <dbReference type="Proteomes" id="UP000326344"/>
    </source>
</evidence>
<reference evidence="3 4" key="1">
    <citation type="submission" date="2019-09" db="EMBL/GenBank/DDBJ databases">
        <title>Genome Sequence of Larkinella sp MA1.</title>
        <authorList>
            <person name="Srinivasan S."/>
        </authorList>
    </citation>
    <scope>NUCLEOTIDE SEQUENCE [LARGE SCALE GENOMIC DNA]</scope>
    <source>
        <strain evidence="3 4">MA1</strain>
    </source>
</reference>
<feature type="domain" description="Immunoglobulin" evidence="2">
    <location>
        <begin position="814"/>
        <end position="884"/>
    </location>
</feature>
<dbReference type="Gene3D" id="2.60.40.10">
    <property type="entry name" value="Immunoglobulins"/>
    <property type="match status" value="13"/>
</dbReference>
<evidence type="ECO:0000259" key="1">
    <source>
        <dbReference type="SMART" id="SM00089"/>
    </source>
</evidence>
<dbReference type="Proteomes" id="UP000326344">
    <property type="component" value="Unassembled WGS sequence"/>
</dbReference>
<dbReference type="InterPro" id="IPR013783">
    <property type="entry name" value="Ig-like_fold"/>
</dbReference>
<feature type="domain" description="Immunoglobulin" evidence="2">
    <location>
        <begin position="1224"/>
        <end position="1296"/>
    </location>
</feature>
<dbReference type="EMBL" id="VTWS01000007">
    <property type="protein sequence ID" value="KAA9347733.1"/>
    <property type="molecule type" value="Genomic_DNA"/>
</dbReference>
<feature type="domain" description="Immunoglobulin" evidence="2">
    <location>
        <begin position="322"/>
        <end position="393"/>
    </location>
</feature>
<feature type="domain" description="PKD/Chitinase" evidence="1">
    <location>
        <begin position="726"/>
        <end position="802"/>
    </location>
</feature>
<dbReference type="InterPro" id="IPR006626">
    <property type="entry name" value="PbH1"/>
</dbReference>
<feature type="domain" description="Immunoglobulin" evidence="2">
    <location>
        <begin position="1058"/>
        <end position="1130"/>
    </location>
</feature>
<dbReference type="SMART" id="SM00089">
    <property type="entry name" value="PKD"/>
    <property type="match status" value="10"/>
</dbReference>
<keyword evidence="4" id="KW-1185">Reference proteome</keyword>
<feature type="domain" description="PKD/Chitinase" evidence="1">
    <location>
        <begin position="482"/>
        <end position="559"/>
    </location>
</feature>
<dbReference type="InterPro" id="IPR035986">
    <property type="entry name" value="PKD_dom_sf"/>
</dbReference>
<evidence type="ECO:0000259" key="2">
    <source>
        <dbReference type="SMART" id="SM00409"/>
    </source>
</evidence>
<feature type="domain" description="Immunoglobulin" evidence="2">
    <location>
        <begin position="651"/>
        <end position="721"/>
    </location>
</feature>
<feature type="domain" description="PKD/Chitinase" evidence="1">
    <location>
        <begin position="1056"/>
        <end position="1132"/>
    </location>
</feature>
<dbReference type="InterPro" id="IPR001434">
    <property type="entry name" value="OmcB-like_DUF11"/>
</dbReference>
<dbReference type="SMART" id="SM00409">
    <property type="entry name" value="IG"/>
    <property type="match status" value="11"/>
</dbReference>
<feature type="non-terminal residue" evidence="3">
    <location>
        <position position="1309"/>
    </location>
</feature>
<feature type="domain" description="Immunoglobulin" evidence="2">
    <location>
        <begin position="981"/>
        <end position="1051"/>
    </location>
</feature>
<feature type="domain" description="PKD/Chitinase" evidence="1">
    <location>
        <begin position="650"/>
        <end position="723"/>
    </location>
</feature>
<feature type="domain" description="Immunoglobulin" evidence="2">
    <location>
        <begin position="894"/>
        <end position="966"/>
    </location>
</feature>
<proteinExistence type="predicted"/>
<dbReference type="NCBIfam" id="TIGR01451">
    <property type="entry name" value="B_ant_repeat"/>
    <property type="match status" value="1"/>
</dbReference>
<feature type="domain" description="Immunoglobulin" evidence="2">
    <location>
        <begin position="1144"/>
        <end position="1214"/>
    </location>
</feature>
<comment type="caution">
    <text evidence="3">The sequence shown here is derived from an EMBL/GenBank/DDBJ whole genome shotgun (WGS) entry which is preliminary data.</text>
</comment>
<feature type="domain" description="PKD/Chitinase" evidence="1">
    <location>
        <begin position="316"/>
        <end position="395"/>
    </location>
</feature>
<evidence type="ECO:0000313" key="3">
    <source>
        <dbReference type="EMBL" id="KAA9347733.1"/>
    </source>
</evidence>
<feature type="domain" description="Immunoglobulin" evidence="2">
    <location>
        <begin position="395"/>
        <end position="477"/>
    </location>
</feature>
<dbReference type="SUPFAM" id="SSF48726">
    <property type="entry name" value="Immunoglobulin"/>
    <property type="match status" value="1"/>
</dbReference>
<dbReference type="InterPro" id="IPR022409">
    <property type="entry name" value="PKD/Chitinase_dom"/>
</dbReference>